<dbReference type="SUPFAM" id="SSF57667">
    <property type="entry name" value="beta-beta-alpha zinc fingers"/>
    <property type="match status" value="1"/>
</dbReference>
<protein>
    <recommendedName>
        <fullName evidence="2">C2H2-type domain-containing protein</fullName>
    </recommendedName>
</protein>
<reference evidence="3 4" key="1">
    <citation type="journal article" date="2018" name="Front. Microbiol.">
        <title>Genome-Wide Analysis of Corynespora cassiicola Leaf Fall Disease Putative Effectors.</title>
        <authorList>
            <person name="Lopez D."/>
            <person name="Ribeiro S."/>
            <person name="Label P."/>
            <person name="Fumanal B."/>
            <person name="Venisse J.S."/>
            <person name="Kohler A."/>
            <person name="de Oliveira R.R."/>
            <person name="Labutti K."/>
            <person name="Lipzen A."/>
            <person name="Lail K."/>
            <person name="Bauer D."/>
            <person name="Ohm R.A."/>
            <person name="Barry K.W."/>
            <person name="Spatafora J."/>
            <person name="Grigoriev I.V."/>
            <person name="Martin F.M."/>
            <person name="Pujade-Renaud V."/>
        </authorList>
    </citation>
    <scope>NUCLEOTIDE SEQUENCE [LARGE SCALE GENOMIC DNA]</scope>
    <source>
        <strain evidence="3 4">Philippines</strain>
    </source>
</reference>
<accession>A0A2T2N0F5</accession>
<feature type="domain" description="C2H2-type" evidence="2">
    <location>
        <begin position="4"/>
        <end position="34"/>
    </location>
</feature>
<keyword evidence="1" id="KW-0863">Zinc-finger</keyword>
<dbReference type="EMBL" id="KZ678206">
    <property type="protein sequence ID" value="PSN58736.1"/>
    <property type="molecule type" value="Genomic_DNA"/>
</dbReference>
<dbReference type="Gene3D" id="3.30.160.60">
    <property type="entry name" value="Classic Zinc Finger"/>
    <property type="match status" value="1"/>
</dbReference>
<dbReference type="PROSITE" id="PS00028">
    <property type="entry name" value="ZINC_FINGER_C2H2_1"/>
    <property type="match status" value="1"/>
</dbReference>
<dbReference type="AlphaFoldDB" id="A0A2T2N0F5"/>
<evidence type="ECO:0000256" key="1">
    <source>
        <dbReference type="PROSITE-ProRule" id="PRU00042"/>
    </source>
</evidence>
<keyword evidence="1" id="KW-0479">Metal-binding</keyword>
<dbReference type="OrthoDB" id="6910977at2759"/>
<dbReference type="InterPro" id="IPR036236">
    <property type="entry name" value="Znf_C2H2_sf"/>
</dbReference>
<proteinExistence type="predicted"/>
<evidence type="ECO:0000313" key="3">
    <source>
        <dbReference type="EMBL" id="PSN58736.1"/>
    </source>
</evidence>
<dbReference type="STRING" id="1448308.A0A2T2N0F5"/>
<dbReference type="PROSITE" id="PS50157">
    <property type="entry name" value="ZINC_FINGER_C2H2_2"/>
    <property type="match status" value="1"/>
</dbReference>
<keyword evidence="4" id="KW-1185">Reference proteome</keyword>
<dbReference type="InterPro" id="IPR013087">
    <property type="entry name" value="Znf_C2H2_type"/>
</dbReference>
<dbReference type="Proteomes" id="UP000240883">
    <property type="component" value="Unassembled WGS sequence"/>
</dbReference>
<feature type="non-terminal residue" evidence="3">
    <location>
        <position position="52"/>
    </location>
</feature>
<name>A0A2T2N0F5_CORCC</name>
<sequence>NKEHICCFEVCRRPFLRKTDLERHVRSVHYQDRPFPCHSCERWFKRRDTLQR</sequence>
<feature type="non-terminal residue" evidence="3">
    <location>
        <position position="1"/>
    </location>
</feature>
<dbReference type="GO" id="GO:0008270">
    <property type="term" value="F:zinc ion binding"/>
    <property type="evidence" value="ECO:0007669"/>
    <property type="project" value="UniProtKB-KW"/>
</dbReference>
<organism evidence="3 4">
    <name type="scientific">Corynespora cassiicola Philippines</name>
    <dbReference type="NCBI Taxonomy" id="1448308"/>
    <lineage>
        <taxon>Eukaryota</taxon>
        <taxon>Fungi</taxon>
        <taxon>Dikarya</taxon>
        <taxon>Ascomycota</taxon>
        <taxon>Pezizomycotina</taxon>
        <taxon>Dothideomycetes</taxon>
        <taxon>Pleosporomycetidae</taxon>
        <taxon>Pleosporales</taxon>
        <taxon>Corynesporascaceae</taxon>
        <taxon>Corynespora</taxon>
    </lineage>
</organism>
<evidence type="ECO:0000259" key="2">
    <source>
        <dbReference type="PROSITE" id="PS50157"/>
    </source>
</evidence>
<keyword evidence="1" id="KW-0862">Zinc</keyword>
<evidence type="ECO:0000313" key="4">
    <source>
        <dbReference type="Proteomes" id="UP000240883"/>
    </source>
</evidence>
<gene>
    <name evidence="3" type="ORF">BS50DRAFT_472814</name>
</gene>